<organism evidence="2">
    <name type="scientific">Cupriavidus necator</name>
    <name type="common">Alcaligenes eutrophus</name>
    <name type="synonym">Ralstonia eutropha</name>
    <dbReference type="NCBI Taxonomy" id="106590"/>
    <lineage>
        <taxon>Bacteria</taxon>
        <taxon>Pseudomonadati</taxon>
        <taxon>Pseudomonadota</taxon>
        <taxon>Betaproteobacteria</taxon>
        <taxon>Burkholderiales</taxon>
        <taxon>Burkholderiaceae</taxon>
        <taxon>Cupriavidus</taxon>
    </lineage>
</organism>
<sequence length="133" mass="14900">MFIPSPLFARKNQAGELVKGAYGPWMRTAFGVLARFRGLRGTAFDPFGYTLERKEERALIGEFRRSVEALLPALSAQNLDLALEIARLPQEIRGYGHVKARNLAATRTRWERLMAQWQQGSAKPGQIKATEAA</sequence>
<dbReference type="EMBL" id="FMSH01000054">
    <property type="protein sequence ID" value="SCU73983.1"/>
    <property type="molecule type" value="Genomic_DNA"/>
</dbReference>
<gene>
    <name evidence="2" type="ORF">CNECB9_1470001</name>
</gene>
<name>A0A1K0J7R6_CUPNE</name>
<feature type="domain" description="DUF6537" evidence="1">
    <location>
        <begin position="3"/>
        <end position="111"/>
    </location>
</feature>
<proteinExistence type="predicted"/>
<reference evidence="2" key="1">
    <citation type="submission" date="2016-09" db="EMBL/GenBank/DDBJ databases">
        <authorList>
            <person name="Capua I."/>
            <person name="De Benedictis P."/>
            <person name="Joannis T."/>
            <person name="Lombin L.H."/>
            <person name="Cattoli G."/>
        </authorList>
    </citation>
    <scope>NUCLEOTIDE SEQUENCE</scope>
    <source>
        <strain evidence="2">B9</strain>
    </source>
</reference>
<dbReference type="Pfam" id="PF20169">
    <property type="entry name" value="DUF6537"/>
    <property type="match status" value="1"/>
</dbReference>
<protein>
    <recommendedName>
        <fullName evidence="1">DUF6537 domain-containing protein</fullName>
    </recommendedName>
</protein>
<evidence type="ECO:0000259" key="1">
    <source>
        <dbReference type="Pfam" id="PF20169"/>
    </source>
</evidence>
<accession>A0A1K0J7R6</accession>
<dbReference type="AlphaFoldDB" id="A0A1K0J7R6"/>
<dbReference type="InterPro" id="IPR046667">
    <property type="entry name" value="DUF6537"/>
</dbReference>
<evidence type="ECO:0000313" key="2">
    <source>
        <dbReference type="EMBL" id="SCU73983.1"/>
    </source>
</evidence>